<evidence type="ECO:0000259" key="2">
    <source>
        <dbReference type="Pfam" id="PF13514"/>
    </source>
</evidence>
<name>A0A969PS96_9BACI</name>
<dbReference type="EMBL" id="JAATHJ010000003">
    <property type="protein sequence ID" value="NJP36604.1"/>
    <property type="molecule type" value="Genomic_DNA"/>
</dbReference>
<evidence type="ECO:0000313" key="4">
    <source>
        <dbReference type="Proteomes" id="UP000752012"/>
    </source>
</evidence>
<gene>
    <name evidence="3" type="ORF">HCN83_03245</name>
</gene>
<sequence length="784" mass="89945">MNLTRIYIRSYYKWKDQLWELDKRTMFSGKNEAGKSTILSFIEGVLFGFNDQEMTGACGSLLFEGNENSWMIERDQKRTIRGECTVYRNGVLYNEELLPDLSFHMFRSLYRLDLEQLQAMQKKDSQEVGSLLYDTSFSGLKRLMEEDKKRSKERLKLFKPRGRKTELNEAAAKLDQLQQQIRKAEQELDTYERLKEESALLEQERTSIALRRRSLESTRRDYEALEKLQPIKDSWLHWKAKAKESPLLPSETVHHYREMKQLHAELQEEKRTLQRDRRQPVPFEKEAELARLRTLMRTFPERAVWENQLEEAGASLEQLQQEQLALERENPADAHLQQLPAADVLAERTASPVKGPSQIVWWVTTAALLIIAATGFAAAELVTAFMALIAAVVSAAGTLIVKNKNIEIADSAYSHLSASEKEKLLSLKQRYDKAADAIVSVEKEYRIAASKLDALMESAVSFAEDAASPAEMEGMLQLKLERLERSSLSSEEEERRFQHQQAKLEAVESRMAALEADMAGLREQSGEVDDSVFEELLMRVEAGQTAAEEADRCYRRMLDLIPEEEELLKLLQKTHDEEEYESLMRSLNELETEAVQNERKSAETTLLIKQLEEQGSYEALTQQYHEGQEALIAAAKKWAVLEASGAAVEKLVKKYEEEKLPAVMKRTSDLFRRMTNGRYVAVSMPDNGTFSAETYSGAIFSPDQLSRGTRELLYTALRLSLTAERETFPLIMDEPVVNMDKERRSAFFKEAAAHPSQLIFFTCHRHIEQEWLQTAGGRVHVLER</sequence>
<dbReference type="InterPro" id="IPR027417">
    <property type="entry name" value="P-loop_NTPase"/>
</dbReference>
<feature type="coiled-coil region" evidence="1">
    <location>
        <begin position="573"/>
        <end position="600"/>
    </location>
</feature>
<feature type="coiled-coil region" evidence="1">
    <location>
        <begin position="167"/>
        <end position="211"/>
    </location>
</feature>
<proteinExistence type="predicted"/>
<feature type="domain" description="YhaN AAA" evidence="2">
    <location>
        <begin position="1"/>
        <end position="186"/>
    </location>
</feature>
<dbReference type="AlphaFoldDB" id="A0A969PS96"/>
<comment type="caution">
    <text evidence="3">The sequence shown here is derived from an EMBL/GenBank/DDBJ whole genome shotgun (WGS) entry which is preliminary data.</text>
</comment>
<evidence type="ECO:0000313" key="3">
    <source>
        <dbReference type="EMBL" id="NJP36604.1"/>
    </source>
</evidence>
<feature type="coiled-coil region" evidence="1">
    <location>
        <begin position="256"/>
        <end position="329"/>
    </location>
</feature>
<dbReference type="Proteomes" id="UP000752012">
    <property type="component" value="Unassembled WGS sequence"/>
</dbReference>
<organism evidence="3 4">
    <name type="scientific">Alkalicoccus luteus</name>
    <dbReference type="NCBI Taxonomy" id="1237094"/>
    <lineage>
        <taxon>Bacteria</taxon>
        <taxon>Bacillati</taxon>
        <taxon>Bacillota</taxon>
        <taxon>Bacilli</taxon>
        <taxon>Bacillales</taxon>
        <taxon>Bacillaceae</taxon>
        <taxon>Alkalicoccus</taxon>
    </lineage>
</organism>
<feature type="coiled-coil region" evidence="1">
    <location>
        <begin position="490"/>
        <end position="524"/>
    </location>
</feature>
<keyword evidence="4" id="KW-1185">Reference proteome</keyword>
<evidence type="ECO:0000256" key="1">
    <source>
        <dbReference type="SAM" id="Coils"/>
    </source>
</evidence>
<accession>A0A969PS96</accession>
<keyword evidence="1" id="KW-0175">Coiled coil</keyword>
<dbReference type="PANTHER" id="PTHR41259">
    <property type="entry name" value="DOUBLE-STRAND BREAK REPAIR RAD50 ATPASE, PUTATIVE-RELATED"/>
    <property type="match status" value="1"/>
</dbReference>
<dbReference type="RefSeq" id="WP_168004888.1">
    <property type="nucleotide sequence ID" value="NZ_JAATHJ010000003.1"/>
</dbReference>
<dbReference type="InterPro" id="IPR038734">
    <property type="entry name" value="YhaN_AAA"/>
</dbReference>
<dbReference type="Gene3D" id="3.40.50.300">
    <property type="entry name" value="P-loop containing nucleotide triphosphate hydrolases"/>
    <property type="match status" value="2"/>
</dbReference>
<dbReference type="SUPFAM" id="SSF52540">
    <property type="entry name" value="P-loop containing nucleoside triphosphate hydrolases"/>
    <property type="match status" value="1"/>
</dbReference>
<dbReference type="PANTHER" id="PTHR41259:SF1">
    <property type="entry name" value="DOUBLE-STRAND BREAK REPAIR RAD50 ATPASE, PUTATIVE-RELATED"/>
    <property type="match status" value="1"/>
</dbReference>
<reference evidence="3 4" key="1">
    <citation type="submission" date="2020-03" db="EMBL/GenBank/DDBJ databases">
        <title>Assessment of the enzymatic potential of alkaline-tolerant lipase obtained from Bacillus luteus H11 (technogenic soil) for the bioremediation of saline soils contaminated with petroleum substances.</title>
        <authorList>
            <person name="Kalwasinska A."/>
        </authorList>
    </citation>
    <scope>NUCLEOTIDE SEQUENCE [LARGE SCALE GENOMIC DNA]</scope>
    <source>
        <strain evidence="3 4">H11</strain>
    </source>
</reference>
<protein>
    <submittedName>
        <fullName evidence="3">AAA family ATPase</fullName>
    </submittedName>
</protein>
<dbReference type="Pfam" id="PF13514">
    <property type="entry name" value="AAA_27"/>
    <property type="match status" value="1"/>
</dbReference>